<feature type="transmembrane region" description="Helical" evidence="1">
    <location>
        <begin position="283"/>
        <end position="303"/>
    </location>
</feature>
<feature type="transmembrane region" description="Helical" evidence="1">
    <location>
        <begin position="190"/>
        <end position="219"/>
    </location>
</feature>
<feature type="transmembrane region" description="Helical" evidence="1">
    <location>
        <begin position="146"/>
        <end position="169"/>
    </location>
</feature>
<dbReference type="PANTHER" id="PTHR33802:SF1">
    <property type="entry name" value="XK-RELATED PROTEIN"/>
    <property type="match status" value="1"/>
</dbReference>
<keyword evidence="1" id="KW-0472">Membrane</keyword>
<feature type="transmembrane region" description="Helical" evidence="1">
    <location>
        <begin position="231"/>
        <end position="248"/>
    </location>
</feature>
<feature type="transmembrane region" description="Helical" evidence="1">
    <location>
        <begin position="117"/>
        <end position="140"/>
    </location>
</feature>
<dbReference type="EMBL" id="BMAT01006041">
    <property type="protein sequence ID" value="GFS04982.1"/>
    <property type="molecule type" value="Genomic_DNA"/>
</dbReference>
<dbReference type="PANTHER" id="PTHR33802">
    <property type="entry name" value="SI:CH211-161H7.5-RELATED"/>
    <property type="match status" value="1"/>
</dbReference>
<sequence length="340" mass="37352">MTVPKQTTASKIVSKSLNKVEGTLSRSVVFVVIIIATAVLFAGNLFLTGLAGNPEMSRGLFIRGISEVSREFPLNITPAGFTFAIWGVIYFLQIGWILYSLGLICRTTEDGPAYLNPIILSPAYFLYFNASTLAVTAWLFMWDRLLFIAAFVFLALVVTSLVMTVTAGASSLARHRSELIDQGRGLDVKILTVFMVNGVSMYATWTSIATLINLATLLVYRLISPFTNETASILCLSILACLLVLYTVLDSTVLKPYNRYNFAPYATVIWALIGVLAKNLDLANISSIISIALLVGTSAVFLAKLVNAVLRFVSLEQYEYKQMRFGRVVTPIPEKKEIGL</sequence>
<protein>
    <submittedName>
        <fullName evidence="2">Uncharacterized protein</fullName>
    </submittedName>
</protein>
<feature type="transmembrane region" description="Helical" evidence="1">
    <location>
        <begin position="28"/>
        <end position="51"/>
    </location>
</feature>
<dbReference type="AlphaFoldDB" id="A0AAV4I436"/>
<dbReference type="Proteomes" id="UP000762676">
    <property type="component" value="Unassembled WGS sequence"/>
</dbReference>
<evidence type="ECO:0000256" key="1">
    <source>
        <dbReference type="SAM" id="Phobius"/>
    </source>
</evidence>
<keyword evidence="1" id="KW-1133">Transmembrane helix</keyword>
<feature type="transmembrane region" description="Helical" evidence="1">
    <location>
        <begin position="260"/>
        <end position="277"/>
    </location>
</feature>
<proteinExistence type="predicted"/>
<gene>
    <name evidence="2" type="ORF">ElyMa_002926500</name>
</gene>
<evidence type="ECO:0000313" key="2">
    <source>
        <dbReference type="EMBL" id="GFS04982.1"/>
    </source>
</evidence>
<feature type="transmembrane region" description="Helical" evidence="1">
    <location>
        <begin position="83"/>
        <end position="105"/>
    </location>
</feature>
<organism evidence="2 3">
    <name type="scientific">Elysia marginata</name>
    <dbReference type="NCBI Taxonomy" id="1093978"/>
    <lineage>
        <taxon>Eukaryota</taxon>
        <taxon>Metazoa</taxon>
        <taxon>Spiralia</taxon>
        <taxon>Lophotrochozoa</taxon>
        <taxon>Mollusca</taxon>
        <taxon>Gastropoda</taxon>
        <taxon>Heterobranchia</taxon>
        <taxon>Euthyneura</taxon>
        <taxon>Panpulmonata</taxon>
        <taxon>Sacoglossa</taxon>
        <taxon>Placobranchoidea</taxon>
        <taxon>Plakobranchidae</taxon>
        <taxon>Elysia</taxon>
    </lineage>
</organism>
<keyword evidence="1" id="KW-0812">Transmembrane</keyword>
<name>A0AAV4I436_9GAST</name>
<keyword evidence="3" id="KW-1185">Reference proteome</keyword>
<accession>A0AAV4I436</accession>
<comment type="caution">
    <text evidence="2">The sequence shown here is derived from an EMBL/GenBank/DDBJ whole genome shotgun (WGS) entry which is preliminary data.</text>
</comment>
<reference evidence="2 3" key="1">
    <citation type="journal article" date="2021" name="Elife">
        <title>Chloroplast acquisition without the gene transfer in kleptoplastic sea slugs, Plakobranchus ocellatus.</title>
        <authorList>
            <person name="Maeda T."/>
            <person name="Takahashi S."/>
            <person name="Yoshida T."/>
            <person name="Shimamura S."/>
            <person name="Takaki Y."/>
            <person name="Nagai Y."/>
            <person name="Toyoda A."/>
            <person name="Suzuki Y."/>
            <person name="Arimoto A."/>
            <person name="Ishii H."/>
            <person name="Satoh N."/>
            <person name="Nishiyama T."/>
            <person name="Hasebe M."/>
            <person name="Maruyama T."/>
            <person name="Minagawa J."/>
            <person name="Obokata J."/>
            <person name="Shigenobu S."/>
        </authorList>
    </citation>
    <scope>NUCLEOTIDE SEQUENCE [LARGE SCALE GENOMIC DNA]</scope>
</reference>
<evidence type="ECO:0000313" key="3">
    <source>
        <dbReference type="Proteomes" id="UP000762676"/>
    </source>
</evidence>